<sequence>MQHADLDRIHANVFHHRVNLRLQHLGRNAVDAAHALRVLCGDGGDRRHAVAAQRAEGLEVGLNARAPAAVRTCDGQHARIAALWLGVQRLLRLVVFAHAKNYRALRASFFDASDRLLQPIEREGHDPPVAH</sequence>
<gene>
    <name evidence="1" type="ORF">SDC9_177961</name>
</gene>
<comment type="caution">
    <text evidence="1">The sequence shown here is derived from an EMBL/GenBank/DDBJ whole genome shotgun (WGS) entry which is preliminary data.</text>
</comment>
<evidence type="ECO:0000313" key="1">
    <source>
        <dbReference type="EMBL" id="MPN30490.1"/>
    </source>
</evidence>
<organism evidence="1">
    <name type="scientific">bioreactor metagenome</name>
    <dbReference type="NCBI Taxonomy" id="1076179"/>
    <lineage>
        <taxon>unclassified sequences</taxon>
        <taxon>metagenomes</taxon>
        <taxon>ecological metagenomes</taxon>
    </lineage>
</organism>
<protein>
    <submittedName>
        <fullName evidence="1">Uncharacterized protein</fullName>
    </submittedName>
</protein>
<accession>A0A645GVW2</accession>
<dbReference type="AlphaFoldDB" id="A0A645GVW2"/>
<proteinExistence type="predicted"/>
<reference evidence="1" key="1">
    <citation type="submission" date="2019-08" db="EMBL/GenBank/DDBJ databases">
        <authorList>
            <person name="Kucharzyk K."/>
            <person name="Murdoch R.W."/>
            <person name="Higgins S."/>
            <person name="Loffler F."/>
        </authorList>
    </citation>
    <scope>NUCLEOTIDE SEQUENCE</scope>
</reference>
<dbReference type="EMBL" id="VSSQ01081626">
    <property type="protein sequence ID" value="MPN30490.1"/>
    <property type="molecule type" value="Genomic_DNA"/>
</dbReference>
<name>A0A645GVW2_9ZZZZ</name>